<dbReference type="AlphaFoldDB" id="A0A1B6GZA1"/>
<organism evidence="2">
    <name type="scientific">Cuerna arida</name>
    <dbReference type="NCBI Taxonomy" id="1464854"/>
    <lineage>
        <taxon>Eukaryota</taxon>
        <taxon>Metazoa</taxon>
        <taxon>Ecdysozoa</taxon>
        <taxon>Arthropoda</taxon>
        <taxon>Hexapoda</taxon>
        <taxon>Insecta</taxon>
        <taxon>Pterygota</taxon>
        <taxon>Neoptera</taxon>
        <taxon>Paraneoptera</taxon>
        <taxon>Hemiptera</taxon>
        <taxon>Auchenorrhyncha</taxon>
        <taxon>Membracoidea</taxon>
        <taxon>Cicadellidae</taxon>
        <taxon>Cicadellinae</taxon>
        <taxon>Proconiini</taxon>
        <taxon>Cuerna</taxon>
    </lineage>
</organism>
<feature type="non-terminal residue" evidence="2">
    <location>
        <position position="1"/>
    </location>
</feature>
<proteinExistence type="predicted"/>
<protein>
    <submittedName>
        <fullName evidence="2">Uncharacterized protein</fullName>
    </submittedName>
</protein>
<accession>A0A1B6GZA1</accession>
<name>A0A1B6GZA1_9HEMI</name>
<gene>
    <name evidence="2" type="ORF">g.45525</name>
</gene>
<evidence type="ECO:0000256" key="1">
    <source>
        <dbReference type="SAM" id="MobiDB-lite"/>
    </source>
</evidence>
<sequence>FDISDEDKSVKSDCDSKNVADLEVDVTTVEPVPAFCSSDEETERDDVLQFLTTSPEIEDPEENIYVNDVNSISNQISVESSCNPKEPKSMNDISLDNYTDEIHPLLVSALKQKEKSSAASGKKGRPRYK</sequence>
<evidence type="ECO:0000313" key="2">
    <source>
        <dbReference type="EMBL" id="JAS67751.1"/>
    </source>
</evidence>
<reference evidence="2" key="1">
    <citation type="submission" date="2015-11" db="EMBL/GenBank/DDBJ databases">
        <title>De novo transcriptome assembly of four potential Pierce s Disease insect vectors from Arizona vineyards.</title>
        <authorList>
            <person name="Tassone E.E."/>
        </authorList>
    </citation>
    <scope>NUCLEOTIDE SEQUENCE</scope>
</reference>
<dbReference type="EMBL" id="GECZ01002018">
    <property type="protein sequence ID" value="JAS67751.1"/>
    <property type="molecule type" value="Transcribed_RNA"/>
</dbReference>
<feature type="region of interest" description="Disordered" evidence="1">
    <location>
        <begin position="110"/>
        <end position="129"/>
    </location>
</feature>